<dbReference type="GO" id="GO:0015074">
    <property type="term" value="P:DNA integration"/>
    <property type="evidence" value="ECO:0007669"/>
    <property type="project" value="InterPro"/>
</dbReference>
<dbReference type="InterPro" id="IPR043128">
    <property type="entry name" value="Rev_trsase/Diguanyl_cyclase"/>
</dbReference>
<dbReference type="InterPro" id="IPR036397">
    <property type="entry name" value="RNaseH_sf"/>
</dbReference>
<reference evidence="3 4" key="2">
    <citation type="submission" date="2019-01" db="EMBL/GenBank/DDBJ databases">
        <title>The decoding of complex shrimp genome reveals the adaptation for benthos swimmer, frequently molting mechanism and breeding impact on genome.</title>
        <authorList>
            <person name="Sun Y."/>
            <person name="Gao Y."/>
            <person name="Yu Y."/>
        </authorList>
    </citation>
    <scope>NUCLEOTIDE SEQUENCE [LARGE SCALE GENOMIC DNA]</scope>
    <source>
        <tissue evidence="3">Muscle</tissue>
    </source>
</reference>
<dbReference type="OrthoDB" id="425619at2759"/>
<reference evidence="3 4" key="1">
    <citation type="submission" date="2018-04" db="EMBL/GenBank/DDBJ databases">
        <authorList>
            <person name="Zhang X."/>
            <person name="Yuan J."/>
            <person name="Li F."/>
            <person name="Xiang J."/>
        </authorList>
    </citation>
    <scope>NUCLEOTIDE SEQUENCE [LARGE SCALE GENOMIC DNA]</scope>
    <source>
        <tissue evidence="3">Muscle</tissue>
    </source>
</reference>
<accession>A0A423TRL7</accession>
<feature type="domain" description="Integrase catalytic" evidence="2">
    <location>
        <begin position="34"/>
        <end position="126"/>
    </location>
</feature>
<organism evidence="3 4">
    <name type="scientific">Penaeus vannamei</name>
    <name type="common">Whiteleg shrimp</name>
    <name type="synonym">Litopenaeus vannamei</name>
    <dbReference type="NCBI Taxonomy" id="6689"/>
    <lineage>
        <taxon>Eukaryota</taxon>
        <taxon>Metazoa</taxon>
        <taxon>Ecdysozoa</taxon>
        <taxon>Arthropoda</taxon>
        <taxon>Crustacea</taxon>
        <taxon>Multicrustacea</taxon>
        <taxon>Malacostraca</taxon>
        <taxon>Eumalacostraca</taxon>
        <taxon>Eucarida</taxon>
        <taxon>Decapoda</taxon>
        <taxon>Dendrobranchiata</taxon>
        <taxon>Penaeoidea</taxon>
        <taxon>Penaeidae</taxon>
        <taxon>Penaeus</taxon>
    </lineage>
</organism>
<dbReference type="GO" id="GO:0003964">
    <property type="term" value="F:RNA-directed DNA polymerase activity"/>
    <property type="evidence" value="ECO:0007669"/>
    <property type="project" value="UniProtKB-EC"/>
</dbReference>
<comment type="caution">
    <text evidence="3">The sequence shown here is derived from an EMBL/GenBank/DDBJ whole genome shotgun (WGS) entry which is preliminary data.</text>
</comment>
<dbReference type="InterPro" id="IPR050951">
    <property type="entry name" value="Retrovirus_Pol_polyprotein"/>
</dbReference>
<dbReference type="InterPro" id="IPR043502">
    <property type="entry name" value="DNA/RNA_pol_sf"/>
</dbReference>
<dbReference type="Proteomes" id="UP000283509">
    <property type="component" value="Unassembled WGS sequence"/>
</dbReference>
<evidence type="ECO:0000313" key="3">
    <source>
        <dbReference type="EMBL" id="ROT79099.1"/>
    </source>
</evidence>
<dbReference type="AlphaFoldDB" id="A0A423TRL7"/>
<dbReference type="Gene3D" id="3.10.10.10">
    <property type="entry name" value="HIV Type 1 Reverse Transcriptase, subunit A, domain 1"/>
    <property type="match status" value="1"/>
</dbReference>
<dbReference type="EC" id="2.7.7.49" evidence="1"/>
<dbReference type="EMBL" id="QCYY01001290">
    <property type="protein sequence ID" value="ROT79099.1"/>
    <property type="molecule type" value="Genomic_DNA"/>
</dbReference>
<dbReference type="Gene3D" id="3.30.420.10">
    <property type="entry name" value="Ribonuclease H-like superfamily/Ribonuclease H"/>
    <property type="match status" value="1"/>
</dbReference>
<proteinExistence type="predicted"/>
<sequence>MSSEVARFCRSCDPCQRTVDKGRVSRAKLGRMPMITEPFQRVAVDIVGPIEPRADDGSRYILTIVDYATRYPEAIPLKNVETVSVAEALMSVFSRVGIPKEIMSDKGSQFRSDASTKFSPFELIYGHTVRGPLSLLKDLWEASERNITDETRTAYEYVINLRERLAETCKVAQEELQKAVDKKFHINMLKRYYERGECETERTADDVMVDGDEGVTVASVAVIHNEESDADVDVVPNYVQTEDVNDVHKGIEEEIERMLRLGLVEYSMSPYSTPMIAVKKKDGSNHAGLTARPCKTEIGKSSIEYLGHCVGSGTSSTTGDKIKRVLNMAVPRTKKEVRSFLGLTGYYRQYIADYATIASPLTDLTRKSVPNKVSWEICHQDAFDRLRNALAIFRRDVTATTPSHLTSSPIAMQGSSSIRRWKLFWKDISCRGRPFHLELRHTCRVEVC</sequence>
<evidence type="ECO:0000259" key="2">
    <source>
        <dbReference type="PROSITE" id="PS50994"/>
    </source>
</evidence>
<dbReference type="PANTHER" id="PTHR37984:SF15">
    <property type="entry name" value="INTEGRASE CATALYTIC DOMAIN-CONTAINING PROTEIN"/>
    <property type="match status" value="1"/>
</dbReference>
<keyword evidence="4" id="KW-1185">Reference proteome</keyword>
<dbReference type="InterPro" id="IPR012337">
    <property type="entry name" value="RNaseH-like_sf"/>
</dbReference>
<dbReference type="GO" id="GO:0042575">
    <property type="term" value="C:DNA polymerase complex"/>
    <property type="evidence" value="ECO:0007669"/>
    <property type="project" value="UniProtKB-ARBA"/>
</dbReference>
<dbReference type="SUPFAM" id="SSF53098">
    <property type="entry name" value="Ribonuclease H-like"/>
    <property type="match status" value="1"/>
</dbReference>
<dbReference type="SUPFAM" id="SSF56672">
    <property type="entry name" value="DNA/RNA polymerases"/>
    <property type="match status" value="1"/>
</dbReference>
<dbReference type="STRING" id="6689.A0A423TRL7"/>
<dbReference type="FunFam" id="3.30.70.270:FF:000020">
    <property type="entry name" value="Transposon Tf2-6 polyprotein-like Protein"/>
    <property type="match status" value="1"/>
</dbReference>
<name>A0A423TRL7_PENVA</name>
<dbReference type="PANTHER" id="PTHR37984">
    <property type="entry name" value="PROTEIN CBG26694"/>
    <property type="match status" value="1"/>
</dbReference>
<evidence type="ECO:0000256" key="1">
    <source>
        <dbReference type="ARBA" id="ARBA00012493"/>
    </source>
</evidence>
<evidence type="ECO:0000313" key="4">
    <source>
        <dbReference type="Proteomes" id="UP000283509"/>
    </source>
</evidence>
<dbReference type="GO" id="GO:0003676">
    <property type="term" value="F:nucleic acid binding"/>
    <property type="evidence" value="ECO:0007669"/>
    <property type="project" value="InterPro"/>
</dbReference>
<dbReference type="InterPro" id="IPR001584">
    <property type="entry name" value="Integrase_cat-core"/>
</dbReference>
<gene>
    <name evidence="3" type="ORF">C7M84_002182</name>
</gene>
<dbReference type="Gene3D" id="3.30.70.270">
    <property type="match status" value="1"/>
</dbReference>
<dbReference type="Pfam" id="PF00665">
    <property type="entry name" value="rve"/>
    <property type="match status" value="1"/>
</dbReference>
<dbReference type="PROSITE" id="PS50994">
    <property type="entry name" value="INTEGRASE"/>
    <property type="match status" value="1"/>
</dbReference>
<protein>
    <recommendedName>
        <fullName evidence="1">RNA-directed DNA polymerase</fullName>
        <ecNumber evidence="1">2.7.7.49</ecNumber>
    </recommendedName>
</protein>